<sequence length="302" mass="33557">MKREVGVFALAAVLVGTGCSHVGYHQAHVDGKTTEYGSAERPVQTYQLVLHEFHLYDRTGGFCAGMLEAGGKEAAKREEAREMAEDGRMTGEYSWKTYDATQFEGIECGLFYRNGGGNGGGVTDYSVIPPFSANSPTGRLTYEQAEHSLHEVGLHIGGQGYFDYGFLWRFEFRITGGSFDLVYPDLAGPGRLPSKLEDGGGFFTIPTRVAFGWAPEYLFGLGAMAWGGVELAQWLANYNEERESYLDYFDYGAGGTLVIDTPYVRPSLYFGWLNTNMYWSDRVANHQGYEGRVGLDIVWEDF</sequence>
<proteinExistence type="predicted"/>
<gene>
    <name evidence="1" type="ORF">FRD01_16055</name>
</gene>
<evidence type="ECO:0000313" key="1">
    <source>
        <dbReference type="EMBL" id="QED28721.1"/>
    </source>
</evidence>
<dbReference type="RefSeq" id="WP_146961398.1">
    <property type="nucleotide sequence ID" value="NZ_CP042467.1"/>
</dbReference>
<protein>
    <recommendedName>
        <fullName evidence="3">Lipoprotein</fullName>
    </recommendedName>
</protein>
<dbReference type="AlphaFoldDB" id="A0A5B8XTU7"/>
<keyword evidence="2" id="KW-1185">Reference proteome</keyword>
<dbReference type="EMBL" id="CP042467">
    <property type="protein sequence ID" value="QED28721.1"/>
    <property type="molecule type" value="Genomic_DNA"/>
</dbReference>
<dbReference type="KEGG" id="bbae:FRD01_16055"/>
<reference evidence="1 2" key="1">
    <citation type="submission" date="2019-08" db="EMBL/GenBank/DDBJ databases">
        <authorList>
            <person name="Liang Q."/>
        </authorList>
    </citation>
    <scope>NUCLEOTIDE SEQUENCE [LARGE SCALE GENOMIC DNA]</scope>
    <source>
        <strain evidence="1 2">V1718</strain>
    </source>
</reference>
<evidence type="ECO:0000313" key="2">
    <source>
        <dbReference type="Proteomes" id="UP000321595"/>
    </source>
</evidence>
<accession>A0A5B8XTU7</accession>
<dbReference type="PROSITE" id="PS51257">
    <property type="entry name" value="PROKAR_LIPOPROTEIN"/>
    <property type="match status" value="1"/>
</dbReference>
<dbReference type="Proteomes" id="UP000321595">
    <property type="component" value="Chromosome"/>
</dbReference>
<evidence type="ECO:0008006" key="3">
    <source>
        <dbReference type="Google" id="ProtNLM"/>
    </source>
</evidence>
<name>A0A5B8XTU7_9DELT</name>
<dbReference type="OrthoDB" id="5495770at2"/>
<organism evidence="1 2">
    <name type="scientific">Microvenator marinus</name>
    <dbReference type="NCBI Taxonomy" id="2600177"/>
    <lineage>
        <taxon>Bacteria</taxon>
        <taxon>Deltaproteobacteria</taxon>
        <taxon>Bradymonadales</taxon>
        <taxon>Microvenatoraceae</taxon>
        <taxon>Microvenator</taxon>
    </lineage>
</organism>